<sequence>MNKISAVILTKNSQRLLKEVLESLVKLDEVVILDNGSNDETINIAKSFQNTSIHYNDFIGFGELKALGSRLAKNDWILTIDSDEIASSTLIDEILNLNLKNDTCYSYDVKNYFNDKHIYSCGWGDDRCIGLYNKEYYEFNDAKVHERIIPLKNTQKTIALKGHISHYPYENIESFLDKMQKYSTLYANGNKHKKSSITKALTHSIWAFIKSYLLKKGFLQGYEGFIISVYNSQCSFWKYIKLYEVKCENTNN</sequence>
<reference evidence="3 4" key="1">
    <citation type="submission" date="2023-01" db="EMBL/GenBank/DDBJ databases">
        <title>Description of Helicobacter ibis sp. nov. isolated from faecal droppings of black-faced ibis (Theristicus melanopis).</title>
        <authorList>
            <person name="Lopez-Cantillo M."/>
            <person name="Vidal-Veuthey B."/>
            <person name="Mella A."/>
            <person name="De La Haba R."/>
            <person name="Collado L."/>
        </authorList>
    </citation>
    <scope>NUCLEOTIDE SEQUENCE [LARGE SCALE GENOMIC DNA]</scope>
    <source>
        <strain evidence="3 4">A82</strain>
    </source>
</reference>
<dbReference type="Gene3D" id="3.90.550.10">
    <property type="entry name" value="Spore Coat Polysaccharide Biosynthesis Protein SpsA, Chain A"/>
    <property type="match status" value="1"/>
</dbReference>
<dbReference type="PANTHER" id="PTHR43630:SF2">
    <property type="entry name" value="GLYCOSYLTRANSFERASE"/>
    <property type="match status" value="1"/>
</dbReference>
<dbReference type="PANTHER" id="PTHR43630">
    <property type="entry name" value="POLY-BETA-1,6-N-ACETYL-D-GLUCOSAMINE SYNTHASE"/>
    <property type="match status" value="1"/>
</dbReference>
<dbReference type="RefSeq" id="WP_271020751.1">
    <property type="nucleotide sequence ID" value="NZ_JAQHXR010000001.1"/>
</dbReference>
<dbReference type="CDD" id="cd02511">
    <property type="entry name" value="Beta4Glucosyltransferase"/>
    <property type="match status" value="1"/>
</dbReference>
<dbReference type="InterPro" id="IPR001173">
    <property type="entry name" value="Glyco_trans_2-like"/>
</dbReference>
<accession>A0ABT4VCM7</accession>
<comment type="similarity">
    <text evidence="1">Belongs to the glycosyltransferase 2 family. WaaE/KdtX subfamily.</text>
</comment>
<keyword evidence="4" id="KW-1185">Reference proteome</keyword>
<protein>
    <submittedName>
        <fullName evidence="3">Glycosyltransferase family 2 protein</fullName>
    </submittedName>
</protein>
<evidence type="ECO:0000313" key="3">
    <source>
        <dbReference type="EMBL" id="MDA3968462.1"/>
    </source>
</evidence>
<evidence type="ECO:0000313" key="4">
    <source>
        <dbReference type="Proteomes" id="UP001210261"/>
    </source>
</evidence>
<dbReference type="Proteomes" id="UP001210261">
    <property type="component" value="Unassembled WGS sequence"/>
</dbReference>
<dbReference type="SUPFAM" id="SSF53448">
    <property type="entry name" value="Nucleotide-diphospho-sugar transferases"/>
    <property type="match status" value="1"/>
</dbReference>
<gene>
    <name evidence="3" type="ORF">PF021_02100</name>
</gene>
<organism evidence="3 4">
    <name type="scientific">Helicobacter ibis</name>
    <dbReference type="NCBI Taxonomy" id="2962633"/>
    <lineage>
        <taxon>Bacteria</taxon>
        <taxon>Pseudomonadati</taxon>
        <taxon>Campylobacterota</taxon>
        <taxon>Epsilonproteobacteria</taxon>
        <taxon>Campylobacterales</taxon>
        <taxon>Helicobacteraceae</taxon>
        <taxon>Helicobacter</taxon>
    </lineage>
</organism>
<comment type="caution">
    <text evidence="3">The sequence shown here is derived from an EMBL/GenBank/DDBJ whole genome shotgun (WGS) entry which is preliminary data.</text>
</comment>
<feature type="domain" description="Glycosyltransferase 2-like" evidence="2">
    <location>
        <begin position="5"/>
        <end position="113"/>
    </location>
</feature>
<name>A0ABT4VCM7_9HELI</name>
<evidence type="ECO:0000256" key="1">
    <source>
        <dbReference type="ARBA" id="ARBA00038494"/>
    </source>
</evidence>
<evidence type="ECO:0000259" key="2">
    <source>
        <dbReference type="Pfam" id="PF00535"/>
    </source>
</evidence>
<proteinExistence type="inferred from homology"/>
<dbReference type="InterPro" id="IPR029044">
    <property type="entry name" value="Nucleotide-diphossugar_trans"/>
</dbReference>
<dbReference type="Pfam" id="PF00535">
    <property type="entry name" value="Glycos_transf_2"/>
    <property type="match status" value="1"/>
</dbReference>
<dbReference type="EMBL" id="JAQHXR010000001">
    <property type="protein sequence ID" value="MDA3968462.1"/>
    <property type="molecule type" value="Genomic_DNA"/>
</dbReference>